<reference evidence="10 11" key="1">
    <citation type="submission" date="2020-07" db="EMBL/GenBank/DDBJ databases">
        <title>Sequencing the genomes of 1000 actinobacteria strains.</title>
        <authorList>
            <person name="Klenk H.-P."/>
        </authorList>
    </citation>
    <scope>NUCLEOTIDE SEQUENCE [LARGE SCALE GENOMIC DNA]</scope>
    <source>
        <strain evidence="10 11">DSM 42178</strain>
    </source>
</reference>
<keyword evidence="5" id="KW-0406">Ion transport</keyword>
<gene>
    <name evidence="10" type="ORF">FHU37_002965</name>
</gene>
<dbReference type="PANTHER" id="PTHR32468">
    <property type="entry name" value="CATION/H + ANTIPORTER"/>
    <property type="match status" value="1"/>
</dbReference>
<dbReference type="AlphaFoldDB" id="A0A853A6B8"/>
<feature type="region of interest" description="Disordered" evidence="7">
    <location>
        <begin position="30"/>
        <end position="51"/>
    </location>
</feature>
<dbReference type="InterPro" id="IPR006153">
    <property type="entry name" value="Cation/H_exchanger_TM"/>
</dbReference>
<dbReference type="GO" id="GO:1902600">
    <property type="term" value="P:proton transmembrane transport"/>
    <property type="evidence" value="ECO:0007669"/>
    <property type="project" value="InterPro"/>
</dbReference>
<evidence type="ECO:0000256" key="2">
    <source>
        <dbReference type="ARBA" id="ARBA00022448"/>
    </source>
</evidence>
<dbReference type="Pfam" id="PF00999">
    <property type="entry name" value="Na_H_Exchanger"/>
    <property type="match status" value="1"/>
</dbReference>
<feature type="transmembrane region" description="Helical" evidence="8">
    <location>
        <begin position="432"/>
        <end position="452"/>
    </location>
</feature>
<evidence type="ECO:0000313" key="10">
    <source>
        <dbReference type="EMBL" id="NYI06022.1"/>
    </source>
</evidence>
<evidence type="ECO:0000256" key="5">
    <source>
        <dbReference type="ARBA" id="ARBA00023065"/>
    </source>
</evidence>
<organism evidence="10 11">
    <name type="scientific">Allostreptomyces psammosilenae</name>
    <dbReference type="NCBI Taxonomy" id="1892865"/>
    <lineage>
        <taxon>Bacteria</taxon>
        <taxon>Bacillati</taxon>
        <taxon>Actinomycetota</taxon>
        <taxon>Actinomycetes</taxon>
        <taxon>Kitasatosporales</taxon>
        <taxon>Streptomycetaceae</taxon>
        <taxon>Allostreptomyces</taxon>
    </lineage>
</organism>
<evidence type="ECO:0000256" key="7">
    <source>
        <dbReference type="SAM" id="MobiDB-lite"/>
    </source>
</evidence>
<name>A0A853A6B8_9ACTN</name>
<dbReference type="Gene3D" id="1.20.1530.20">
    <property type="match status" value="1"/>
</dbReference>
<feature type="transmembrane region" description="Helical" evidence="8">
    <location>
        <begin position="365"/>
        <end position="388"/>
    </location>
</feature>
<comment type="caution">
    <text evidence="10">The sequence shown here is derived from an EMBL/GenBank/DDBJ whole genome shotgun (WGS) entry which is preliminary data.</text>
</comment>
<protein>
    <submittedName>
        <fullName evidence="10">Kef-type K+ transport system membrane component KefB</fullName>
    </submittedName>
</protein>
<dbReference type="RefSeq" id="WP_312892614.1">
    <property type="nucleotide sequence ID" value="NZ_JACBZD010000001.1"/>
</dbReference>
<feature type="region of interest" description="Disordered" evidence="7">
    <location>
        <begin position="459"/>
        <end position="483"/>
    </location>
</feature>
<sequence length="483" mass="50142">MLVYLALVVVPVVLVVFALRFGADLLPDTATPTPAEGGRPDPTPGRPEEETAPDPYRKLLFALPLVYAACHVVAWLCRRIGQPPVIGEIVAGILLGPSLLGWLWPTAFDWLFPPYLLPVLNVLGQLGLLAFMFLVGHELDLAHIRGRGAAALAISHVSIALPLLCGVLLAFGMFGTFAPHGVPFFAFALFLGVSMSITAFPVLARILTDRGLYDTPLGALALTCAAICDVTAWCLLAVVVATTDGGSLSHVAWTLALSVAFTALMLLVVRPALARLLAARALPAGAVLPVLFGGAALSALATELIGVHAIFGAFLFGVITPRGTVEGGRAAGHLQAVTVPLLLPLFFVHIGLLTRFELLGGDAGLWLWCLAAIAVATVGKWGGTTVVARTQGLGRRESLALGSLMNCRGLTELIVLGIGLELGVITPTLFTILVITALVTTALTSPALAVLVRTPGDTGAVTPRPPAGAGCPAPGSERERGTP</sequence>
<feature type="transmembrane region" description="Helical" evidence="8">
    <location>
        <begin position="85"/>
        <end position="104"/>
    </location>
</feature>
<evidence type="ECO:0000256" key="4">
    <source>
        <dbReference type="ARBA" id="ARBA00022989"/>
    </source>
</evidence>
<proteinExistence type="predicted"/>
<feature type="transmembrane region" description="Helical" evidence="8">
    <location>
        <begin position="148"/>
        <end position="172"/>
    </location>
</feature>
<dbReference type="InterPro" id="IPR050794">
    <property type="entry name" value="CPA2_transporter"/>
</dbReference>
<dbReference type="PANTHER" id="PTHR32468:SF0">
    <property type="entry name" value="K(+)_H(+) ANTIPORTER 1"/>
    <property type="match status" value="1"/>
</dbReference>
<evidence type="ECO:0000256" key="1">
    <source>
        <dbReference type="ARBA" id="ARBA00004141"/>
    </source>
</evidence>
<feature type="transmembrane region" description="Helical" evidence="8">
    <location>
        <begin position="281"/>
        <end position="299"/>
    </location>
</feature>
<evidence type="ECO:0000256" key="8">
    <source>
        <dbReference type="SAM" id="Phobius"/>
    </source>
</evidence>
<dbReference type="GO" id="GO:0015297">
    <property type="term" value="F:antiporter activity"/>
    <property type="evidence" value="ECO:0007669"/>
    <property type="project" value="InterPro"/>
</dbReference>
<feature type="transmembrane region" description="Helical" evidence="8">
    <location>
        <begin position="219"/>
        <end position="239"/>
    </location>
</feature>
<dbReference type="Proteomes" id="UP000567795">
    <property type="component" value="Unassembled WGS sequence"/>
</dbReference>
<feature type="transmembrane region" description="Helical" evidence="8">
    <location>
        <begin position="184"/>
        <end position="207"/>
    </location>
</feature>
<evidence type="ECO:0000313" key="11">
    <source>
        <dbReference type="Proteomes" id="UP000567795"/>
    </source>
</evidence>
<keyword evidence="3 8" id="KW-0812">Transmembrane</keyword>
<accession>A0A853A6B8</accession>
<feature type="domain" description="Cation/H+ exchanger transmembrane" evidence="9">
    <location>
        <begin position="71"/>
        <end position="452"/>
    </location>
</feature>
<evidence type="ECO:0000256" key="3">
    <source>
        <dbReference type="ARBA" id="ARBA00022692"/>
    </source>
</evidence>
<dbReference type="GO" id="GO:0016020">
    <property type="term" value="C:membrane"/>
    <property type="evidence" value="ECO:0007669"/>
    <property type="project" value="UniProtKB-SubCell"/>
</dbReference>
<evidence type="ECO:0000256" key="6">
    <source>
        <dbReference type="ARBA" id="ARBA00023136"/>
    </source>
</evidence>
<keyword evidence="6 8" id="KW-0472">Membrane</keyword>
<feature type="transmembrane region" description="Helical" evidence="8">
    <location>
        <begin position="409"/>
        <end position="426"/>
    </location>
</feature>
<feature type="transmembrane region" description="Helical" evidence="8">
    <location>
        <begin position="116"/>
        <end position="136"/>
    </location>
</feature>
<keyword evidence="11" id="KW-1185">Reference proteome</keyword>
<dbReference type="EMBL" id="JACBZD010000001">
    <property type="protein sequence ID" value="NYI06022.1"/>
    <property type="molecule type" value="Genomic_DNA"/>
</dbReference>
<comment type="subcellular location">
    <subcellularLocation>
        <location evidence="1">Membrane</location>
        <topology evidence="1">Multi-pass membrane protein</topology>
    </subcellularLocation>
</comment>
<dbReference type="InterPro" id="IPR038770">
    <property type="entry name" value="Na+/solute_symporter_sf"/>
</dbReference>
<feature type="transmembrane region" description="Helical" evidence="8">
    <location>
        <begin position="334"/>
        <end position="353"/>
    </location>
</feature>
<keyword evidence="4 8" id="KW-1133">Transmembrane helix</keyword>
<feature type="transmembrane region" description="Helical" evidence="8">
    <location>
        <begin position="251"/>
        <end position="269"/>
    </location>
</feature>
<feature type="transmembrane region" description="Helical" evidence="8">
    <location>
        <begin position="59"/>
        <end position="78"/>
    </location>
</feature>
<keyword evidence="2" id="KW-0813">Transport</keyword>
<evidence type="ECO:0000259" key="9">
    <source>
        <dbReference type="Pfam" id="PF00999"/>
    </source>
</evidence>
<feature type="transmembrane region" description="Helical" evidence="8">
    <location>
        <begin position="305"/>
        <end position="322"/>
    </location>
</feature>